<organism evidence="1 2">
    <name type="scientific">Sphaerobolus stellatus (strain SS14)</name>
    <dbReference type="NCBI Taxonomy" id="990650"/>
    <lineage>
        <taxon>Eukaryota</taxon>
        <taxon>Fungi</taxon>
        <taxon>Dikarya</taxon>
        <taxon>Basidiomycota</taxon>
        <taxon>Agaricomycotina</taxon>
        <taxon>Agaricomycetes</taxon>
        <taxon>Phallomycetidae</taxon>
        <taxon>Geastrales</taxon>
        <taxon>Sphaerobolaceae</taxon>
        <taxon>Sphaerobolus</taxon>
    </lineage>
</organism>
<reference evidence="1 2" key="1">
    <citation type="submission" date="2014-06" db="EMBL/GenBank/DDBJ databases">
        <title>Evolutionary Origins and Diversification of the Mycorrhizal Mutualists.</title>
        <authorList>
            <consortium name="DOE Joint Genome Institute"/>
            <consortium name="Mycorrhizal Genomics Consortium"/>
            <person name="Kohler A."/>
            <person name="Kuo A."/>
            <person name="Nagy L.G."/>
            <person name="Floudas D."/>
            <person name="Copeland A."/>
            <person name="Barry K.W."/>
            <person name="Cichocki N."/>
            <person name="Veneault-Fourrey C."/>
            <person name="LaButti K."/>
            <person name="Lindquist E.A."/>
            <person name="Lipzen A."/>
            <person name="Lundell T."/>
            <person name="Morin E."/>
            <person name="Murat C."/>
            <person name="Riley R."/>
            <person name="Ohm R."/>
            <person name="Sun H."/>
            <person name="Tunlid A."/>
            <person name="Henrissat B."/>
            <person name="Grigoriev I.V."/>
            <person name="Hibbett D.S."/>
            <person name="Martin F."/>
        </authorList>
    </citation>
    <scope>NUCLEOTIDE SEQUENCE [LARGE SCALE GENOMIC DNA]</scope>
    <source>
        <strain evidence="1 2">SS14</strain>
    </source>
</reference>
<gene>
    <name evidence="1" type="ORF">M422DRAFT_196457</name>
</gene>
<protein>
    <submittedName>
        <fullName evidence="1">Uncharacterized protein</fullName>
    </submittedName>
</protein>
<evidence type="ECO:0000313" key="2">
    <source>
        <dbReference type="Proteomes" id="UP000054279"/>
    </source>
</evidence>
<feature type="non-terminal residue" evidence="1">
    <location>
        <position position="1"/>
    </location>
</feature>
<keyword evidence="2" id="KW-1185">Reference proteome</keyword>
<dbReference type="Proteomes" id="UP000054279">
    <property type="component" value="Unassembled WGS sequence"/>
</dbReference>
<accession>A0A0C9UC19</accession>
<dbReference type="EMBL" id="KN837849">
    <property type="protein sequence ID" value="KIJ22986.1"/>
    <property type="molecule type" value="Genomic_DNA"/>
</dbReference>
<evidence type="ECO:0000313" key="1">
    <source>
        <dbReference type="EMBL" id="KIJ22986.1"/>
    </source>
</evidence>
<name>A0A0C9UC19_SPHS4</name>
<dbReference type="AlphaFoldDB" id="A0A0C9UC19"/>
<proteinExistence type="predicted"/>
<dbReference type="HOGENOM" id="CLU_154301_0_0_1"/>
<sequence length="138" mass="15651">VKNALRMIDGMGLDLLILLDTLFWGEEMLVNDHVARFARACLMHSEELLQILKKWRHPPRTHGRGIRMKVACLAMESWALDTMKEKVSRETKDIGPLLHVYSPCSVLSEEHFTSFSICELAAKFKNLNTGAGWAMANP</sequence>